<protein>
    <submittedName>
        <fullName evidence="3">Histidine phosphatase family protein</fullName>
    </submittedName>
</protein>
<evidence type="ECO:0000256" key="2">
    <source>
        <dbReference type="SAM" id="MobiDB-lite"/>
    </source>
</evidence>
<name>A0ABY9YX36_9GAMM</name>
<dbReference type="Pfam" id="PF00300">
    <property type="entry name" value="His_Phos_1"/>
    <property type="match status" value="1"/>
</dbReference>
<dbReference type="InterPro" id="IPR013078">
    <property type="entry name" value="His_Pase_superF_clade-1"/>
</dbReference>
<dbReference type="SUPFAM" id="SSF53254">
    <property type="entry name" value="Phosphoglycerate mutase-like"/>
    <property type="match status" value="1"/>
</dbReference>
<keyword evidence="4" id="KW-1185">Reference proteome</keyword>
<dbReference type="InterPro" id="IPR051695">
    <property type="entry name" value="Phosphoglycerate_Mutase"/>
</dbReference>
<dbReference type="Proteomes" id="UP001301869">
    <property type="component" value="Chromosome"/>
</dbReference>
<dbReference type="EMBL" id="CP119391">
    <property type="protein sequence ID" value="WNK19167.1"/>
    <property type="molecule type" value="Genomic_DNA"/>
</dbReference>
<sequence length="221" mass="24462">MAAAVSVELVAVRHGMTAWNLERRYQGQRDIELTFPEAEAALERLRIALGGETFTLIYSSDLRRCRQTLEWIGAAAENGAAPAFEPRLREIDFGDYEGKTYDELKDRPDYRAWIDSVGEQRIPGGENGAGLRARLDDWLAQVAKTAVEVGGSAPLKVLAVAHGGVIRELRRRFENVAFWDATVGQAEGRRWQLTYEPNAEEDDPWQCSCSSAVPAPASATP</sequence>
<dbReference type="InterPro" id="IPR029033">
    <property type="entry name" value="His_PPase_superfam"/>
</dbReference>
<dbReference type="PANTHER" id="PTHR46517:SF1">
    <property type="entry name" value="FRUCTOSE-2,6-BISPHOSPHATASE TIGAR"/>
    <property type="match status" value="1"/>
</dbReference>
<organism evidence="3 4">
    <name type="scientific">Halomonas piscis</name>
    <dbReference type="NCBI Taxonomy" id="3031727"/>
    <lineage>
        <taxon>Bacteria</taxon>
        <taxon>Pseudomonadati</taxon>
        <taxon>Pseudomonadota</taxon>
        <taxon>Gammaproteobacteria</taxon>
        <taxon>Oceanospirillales</taxon>
        <taxon>Halomonadaceae</taxon>
        <taxon>Halomonas</taxon>
    </lineage>
</organism>
<reference evidence="3 4" key="1">
    <citation type="submission" date="2023-03" db="EMBL/GenBank/DDBJ databases">
        <title>Halomonas sp. nov., isolated from Korean tranditional fermented seafood 'Jeotgal'.</title>
        <authorList>
            <person name="Kim B."/>
            <person name="Shin N.-R."/>
        </authorList>
    </citation>
    <scope>NUCLEOTIDE SEQUENCE [LARGE SCALE GENOMIC DNA]</scope>
    <source>
        <strain evidence="3 4">SG2L-4</strain>
    </source>
</reference>
<proteinExistence type="predicted"/>
<evidence type="ECO:0000313" key="4">
    <source>
        <dbReference type="Proteomes" id="UP001301869"/>
    </source>
</evidence>
<gene>
    <name evidence="3" type="ORF">P1P91_09795</name>
</gene>
<dbReference type="CDD" id="cd07067">
    <property type="entry name" value="HP_PGM_like"/>
    <property type="match status" value="1"/>
</dbReference>
<dbReference type="RefSeq" id="WP_311882300.1">
    <property type="nucleotide sequence ID" value="NZ_CP119391.1"/>
</dbReference>
<feature type="region of interest" description="Disordered" evidence="2">
    <location>
        <begin position="200"/>
        <end position="221"/>
    </location>
</feature>
<dbReference type="PANTHER" id="PTHR46517">
    <property type="entry name" value="FRUCTOSE-2,6-BISPHOSPHATASE TIGAR"/>
    <property type="match status" value="1"/>
</dbReference>
<evidence type="ECO:0000313" key="3">
    <source>
        <dbReference type="EMBL" id="WNK19167.1"/>
    </source>
</evidence>
<dbReference type="Gene3D" id="3.40.50.1240">
    <property type="entry name" value="Phosphoglycerate mutase-like"/>
    <property type="match status" value="1"/>
</dbReference>
<feature type="compositionally biased region" description="Low complexity" evidence="2">
    <location>
        <begin position="207"/>
        <end position="221"/>
    </location>
</feature>
<evidence type="ECO:0000256" key="1">
    <source>
        <dbReference type="ARBA" id="ARBA00022801"/>
    </source>
</evidence>
<keyword evidence="1" id="KW-0378">Hydrolase</keyword>
<accession>A0ABY9YX36</accession>
<dbReference type="SMART" id="SM00855">
    <property type="entry name" value="PGAM"/>
    <property type="match status" value="1"/>
</dbReference>